<proteinExistence type="predicted"/>
<dbReference type="EMBL" id="BKCJ010985042">
    <property type="protein sequence ID" value="GFC60346.1"/>
    <property type="molecule type" value="Genomic_DNA"/>
</dbReference>
<name>A0A699Q106_TANCI</name>
<accession>A0A699Q106</accession>
<organism evidence="3">
    <name type="scientific">Tanacetum cinerariifolium</name>
    <name type="common">Dalmatian daisy</name>
    <name type="synonym">Chrysanthemum cinerariifolium</name>
    <dbReference type="NCBI Taxonomy" id="118510"/>
    <lineage>
        <taxon>Eukaryota</taxon>
        <taxon>Viridiplantae</taxon>
        <taxon>Streptophyta</taxon>
        <taxon>Embryophyta</taxon>
        <taxon>Tracheophyta</taxon>
        <taxon>Spermatophyta</taxon>
        <taxon>Magnoliopsida</taxon>
        <taxon>eudicotyledons</taxon>
        <taxon>Gunneridae</taxon>
        <taxon>Pentapetalae</taxon>
        <taxon>asterids</taxon>
        <taxon>campanulids</taxon>
        <taxon>Asterales</taxon>
        <taxon>Asteraceae</taxon>
        <taxon>Asteroideae</taxon>
        <taxon>Anthemideae</taxon>
        <taxon>Anthemidinae</taxon>
        <taxon>Tanacetum</taxon>
    </lineage>
</organism>
<dbReference type="InterPro" id="IPR025724">
    <property type="entry name" value="GAG-pre-integrase_dom"/>
</dbReference>
<feature type="domain" description="GAG-pre-integrase" evidence="1">
    <location>
        <begin position="127"/>
        <end position="198"/>
    </location>
</feature>
<sequence>MSLIHVQGHSHKQLEDQRYFDSGCSWHMTENISYLTNFKEFDEEYVAFGGGAKGGKITYKGIIRIGKLDFEDVCFVKELKFNLFSVLQMCDKKNSALFTDTECFVLSFDFKLADESHVLLKVPRKNNMYSVDIKNIVPKKDLTCLVAKAKNDESMLWHRRLGHINFKNINKLVKDNLVRGLPSKCFDSDQTCIACLKGSNTKSPSSLKFRTLLLNNYSCCIWTYLVLLL</sequence>
<dbReference type="Pfam" id="PF13976">
    <property type="entry name" value="gag_pre-integrs"/>
    <property type="match status" value="1"/>
</dbReference>
<dbReference type="InterPro" id="IPR054722">
    <property type="entry name" value="PolX-like_BBD"/>
</dbReference>
<evidence type="ECO:0000259" key="2">
    <source>
        <dbReference type="Pfam" id="PF22936"/>
    </source>
</evidence>
<protein>
    <submittedName>
        <fullName evidence="3">Ribonuclease H-like domain-containing protein</fullName>
    </submittedName>
</protein>
<evidence type="ECO:0000313" key="3">
    <source>
        <dbReference type="EMBL" id="GFC60346.1"/>
    </source>
</evidence>
<gene>
    <name evidence="3" type="ORF">Tci_832316</name>
</gene>
<dbReference type="AlphaFoldDB" id="A0A699Q106"/>
<evidence type="ECO:0000259" key="1">
    <source>
        <dbReference type="Pfam" id="PF13976"/>
    </source>
</evidence>
<dbReference type="Pfam" id="PF22936">
    <property type="entry name" value="Pol_BBD"/>
    <property type="match status" value="1"/>
</dbReference>
<reference evidence="3" key="1">
    <citation type="journal article" date="2019" name="Sci. Rep.">
        <title>Draft genome of Tanacetum cinerariifolium, the natural source of mosquito coil.</title>
        <authorList>
            <person name="Yamashiro T."/>
            <person name="Shiraishi A."/>
            <person name="Satake H."/>
            <person name="Nakayama K."/>
        </authorList>
    </citation>
    <scope>NUCLEOTIDE SEQUENCE</scope>
</reference>
<feature type="domain" description="Retrovirus-related Pol polyprotein from transposon TNT 1-94-like beta-barrel" evidence="2">
    <location>
        <begin position="19"/>
        <end position="92"/>
    </location>
</feature>
<comment type="caution">
    <text evidence="3">The sequence shown here is derived from an EMBL/GenBank/DDBJ whole genome shotgun (WGS) entry which is preliminary data.</text>
</comment>